<organism evidence="4 5">
    <name type="scientific">Paraglaciecola psychrophila 170</name>
    <dbReference type="NCBI Taxonomy" id="1129794"/>
    <lineage>
        <taxon>Bacteria</taxon>
        <taxon>Pseudomonadati</taxon>
        <taxon>Pseudomonadota</taxon>
        <taxon>Gammaproteobacteria</taxon>
        <taxon>Alteromonadales</taxon>
        <taxon>Alteromonadaceae</taxon>
        <taxon>Paraglaciecola</taxon>
    </lineage>
</organism>
<reference evidence="4 5" key="1">
    <citation type="journal article" date="2013" name="Genome Announc.">
        <title>Complete Genome Sequence of Glaciecola psychrophila Strain 170T.</title>
        <authorList>
            <person name="Yin J."/>
            <person name="Chen J."/>
            <person name="Liu G."/>
            <person name="Yu Y."/>
            <person name="Song L."/>
            <person name="Wang X."/>
            <person name="Qu X."/>
        </authorList>
    </citation>
    <scope>NUCLEOTIDE SEQUENCE [LARGE SCALE GENOMIC DNA]</scope>
    <source>
        <strain evidence="4 5">170</strain>
    </source>
</reference>
<dbReference type="EMBL" id="CP003837">
    <property type="protein sequence ID" value="AGH47092.1"/>
    <property type="molecule type" value="Genomic_DNA"/>
</dbReference>
<dbReference type="PATRIC" id="fig|1129794.4.peg.4980"/>
<dbReference type="InterPro" id="IPR027385">
    <property type="entry name" value="Beta-barrel_OMP"/>
</dbReference>
<evidence type="ECO:0000256" key="2">
    <source>
        <dbReference type="SAM" id="SignalP"/>
    </source>
</evidence>
<gene>
    <name evidence="4" type="ORF">C427_4993</name>
</gene>
<feature type="domain" description="Outer membrane protein beta-barrel" evidence="3">
    <location>
        <begin position="38"/>
        <end position="212"/>
    </location>
</feature>
<accession>M4S8V7</accession>
<dbReference type="HOGENOM" id="CLU_1298772_0_0_6"/>
<dbReference type="RefSeq" id="WP_015431295.1">
    <property type="nucleotide sequence ID" value="NC_020514.1"/>
</dbReference>
<dbReference type="Proteomes" id="UP000011864">
    <property type="component" value="Chromosome"/>
</dbReference>
<dbReference type="InterPro" id="IPR011250">
    <property type="entry name" value="OMP/PagP_B-barrel"/>
</dbReference>
<proteinExistence type="predicted"/>
<evidence type="ECO:0000313" key="5">
    <source>
        <dbReference type="Proteomes" id="UP000011864"/>
    </source>
</evidence>
<dbReference type="Pfam" id="PF13505">
    <property type="entry name" value="OMP_b-brl"/>
    <property type="match status" value="1"/>
</dbReference>
<keyword evidence="1 2" id="KW-0732">Signal</keyword>
<dbReference type="AlphaFoldDB" id="M4S8V7"/>
<name>M4S8V7_9ALTE</name>
<keyword evidence="5" id="KW-1185">Reference proteome</keyword>
<sequence>MKSSHIENNQVKSFIAKLITLSAGLLLSATSHANNWLVSVELGKSEANTGSLTAQLPSGEVTHLSDSDTSWSLGIGYQLDNGLTLEASYLKQGDGDVTITGDTLSPTQYHNSVANISPVLGDGFTLGARYQFWQQEDISTSVSLGLITWEGDITSTYQAQQITTKHDGNDIYYGLEGHYQLTKQWQLSIGFTRYALEPNDVDVLYLGGAYSF</sequence>
<dbReference type="SUPFAM" id="SSF56925">
    <property type="entry name" value="OMPA-like"/>
    <property type="match status" value="1"/>
</dbReference>
<dbReference type="Gene3D" id="2.40.160.20">
    <property type="match status" value="1"/>
</dbReference>
<protein>
    <recommendedName>
        <fullName evidence="3">Outer membrane protein beta-barrel domain-containing protein</fullName>
    </recommendedName>
</protein>
<feature type="chain" id="PRO_5004057317" description="Outer membrane protein beta-barrel domain-containing protein" evidence="2">
    <location>
        <begin position="34"/>
        <end position="212"/>
    </location>
</feature>
<dbReference type="eggNOG" id="COG3637">
    <property type="taxonomic scope" value="Bacteria"/>
</dbReference>
<evidence type="ECO:0000313" key="4">
    <source>
        <dbReference type="EMBL" id="AGH47092.1"/>
    </source>
</evidence>
<dbReference type="STRING" id="1129794.C427_4993"/>
<evidence type="ECO:0000256" key="1">
    <source>
        <dbReference type="ARBA" id="ARBA00022729"/>
    </source>
</evidence>
<dbReference type="OrthoDB" id="7620169at2"/>
<feature type="signal peptide" evidence="2">
    <location>
        <begin position="1"/>
        <end position="33"/>
    </location>
</feature>
<dbReference type="KEGG" id="gps:C427_4993"/>
<evidence type="ECO:0000259" key="3">
    <source>
        <dbReference type="Pfam" id="PF13505"/>
    </source>
</evidence>